<name>A0A2T2YDU1_9BACT</name>
<accession>A0A2T2YDU1</accession>
<dbReference type="Gene3D" id="3.90.25.10">
    <property type="entry name" value="UDP-galactose 4-epimerase, domain 1"/>
    <property type="match status" value="1"/>
</dbReference>
<protein>
    <submittedName>
        <fullName evidence="2">NAD(P)-dependent oxidoreductase</fullName>
    </submittedName>
</protein>
<reference evidence="2 3" key="1">
    <citation type="submission" date="2018-03" db="EMBL/GenBank/DDBJ databases">
        <title>Adhaeribacter sp. HMF7605 Genome sequencing and assembly.</title>
        <authorList>
            <person name="Kang H."/>
            <person name="Kang J."/>
            <person name="Cha I."/>
            <person name="Kim H."/>
            <person name="Joh K."/>
        </authorList>
    </citation>
    <scope>NUCLEOTIDE SEQUENCE [LARGE SCALE GENOMIC DNA]</scope>
    <source>
        <strain evidence="2 3">HMF7605</strain>
    </source>
</reference>
<dbReference type="Pfam" id="PF05368">
    <property type="entry name" value="NmrA"/>
    <property type="match status" value="1"/>
</dbReference>
<dbReference type="SUPFAM" id="SSF51735">
    <property type="entry name" value="NAD(P)-binding Rossmann-fold domains"/>
    <property type="match status" value="1"/>
</dbReference>
<organism evidence="2 3">
    <name type="scientific">Adhaeribacter arboris</name>
    <dbReference type="NCBI Taxonomy" id="2072846"/>
    <lineage>
        <taxon>Bacteria</taxon>
        <taxon>Pseudomonadati</taxon>
        <taxon>Bacteroidota</taxon>
        <taxon>Cytophagia</taxon>
        <taxon>Cytophagales</taxon>
        <taxon>Hymenobacteraceae</taxon>
        <taxon>Adhaeribacter</taxon>
    </lineage>
</organism>
<keyword evidence="3" id="KW-1185">Reference proteome</keyword>
<dbReference type="Proteomes" id="UP000240357">
    <property type="component" value="Unassembled WGS sequence"/>
</dbReference>
<dbReference type="CDD" id="cd05269">
    <property type="entry name" value="TMR_SDR_a"/>
    <property type="match status" value="1"/>
</dbReference>
<evidence type="ECO:0000313" key="2">
    <source>
        <dbReference type="EMBL" id="PSR53676.1"/>
    </source>
</evidence>
<dbReference type="InterPro" id="IPR051604">
    <property type="entry name" value="Ergot_Alk_Oxidoreductase"/>
</dbReference>
<feature type="domain" description="NmrA-like" evidence="1">
    <location>
        <begin position="2"/>
        <end position="256"/>
    </location>
</feature>
<comment type="caution">
    <text evidence="2">The sequence shown here is derived from an EMBL/GenBank/DDBJ whole genome shotgun (WGS) entry which is preliminary data.</text>
</comment>
<dbReference type="RefSeq" id="WP_106928540.1">
    <property type="nucleotide sequence ID" value="NZ_PYFT01000001.1"/>
</dbReference>
<dbReference type="OrthoDB" id="9780595at2"/>
<sequence length="293" mass="32366">MHETILVTGATGTVGNEVVKALSSEDVKVRAGVHSIIKGDRLKVFPNVDLVELDFARPESLKVAFTGVTRVFLVTPFTHNQVEIAKKLIDEAKQAGVKQIVRLSASGADAEPGIQLGRWHREIEKYLEITGIPYVILRPASFMQNFINFERTSIVQEGKIYQPLAEGKVSYIDAHDIAAVAKVVLTRPDFKNEILELTGPEAISVPEIAAVLTEVTGRTITYVDVPEQAARQVMSGIHTPDWMIDAMMELNYILKSGYGATITDTVEKITGQRARTFKEFAQQNADCFIPENL</sequence>
<dbReference type="EMBL" id="PYFT01000001">
    <property type="protein sequence ID" value="PSR53676.1"/>
    <property type="molecule type" value="Genomic_DNA"/>
</dbReference>
<dbReference type="PANTHER" id="PTHR43162:SF1">
    <property type="entry name" value="PRESTALK A DIFFERENTIATION PROTEIN A"/>
    <property type="match status" value="1"/>
</dbReference>
<dbReference type="InterPro" id="IPR036291">
    <property type="entry name" value="NAD(P)-bd_dom_sf"/>
</dbReference>
<gene>
    <name evidence="2" type="ORF">AHMF7605_09135</name>
</gene>
<evidence type="ECO:0000259" key="1">
    <source>
        <dbReference type="Pfam" id="PF05368"/>
    </source>
</evidence>
<dbReference type="AlphaFoldDB" id="A0A2T2YDU1"/>
<dbReference type="Gene3D" id="3.40.50.720">
    <property type="entry name" value="NAD(P)-binding Rossmann-like Domain"/>
    <property type="match status" value="1"/>
</dbReference>
<evidence type="ECO:0000313" key="3">
    <source>
        <dbReference type="Proteomes" id="UP000240357"/>
    </source>
</evidence>
<dbReference type="PANTHER" id="PTHR43162">
    <property type="match status" value="1"/>
</dbReference>
<dbReference type="InterPro" id="IPR008030">
    <property type="entry name" value="NmrA-like"/>
</dbReference>
<proteinExistence type="predicted"/>